<dbReference type="EMBL" id="LGGS01000165">
    <property type="protein sequence ID" value="KUK81253.1"/>
    <property type="molecule type" value="Genomic_DNA"/>
</dbReference>
<dbReference type="GO" id="GO:0016798">
    <property type="term" value="F:hydrolase activity, acting on glycosyl bonds"/>
    <property type="evidence" value="ECO:0007669"/>
    <property type="project" value="UniProtKB-KW"/>
</dbReference>
<dbReference type="PROSITE" id="PS51677">
    <property type="entry name" value="NODB"/>
    <property type="match status" value="1"/>
</dbReference>
<name>A0A101HR99_9FIRM</name>
<dbReference type="Pfam" id="PF01522">
    <property type="entry name" value="Polysacc_deac_1"/>
    <property type="match status" value="1"/>
</dbReference>
<feature type="domain" description="NodB homology" evidence="1">
    <location>
        <begin position="53"/>
        <end position="229"/>
    </location>
</feature>
<dbReference type="AlphaFoldDB" id="A0A101HR99"/>
<proteinExistence type="predicted"/>
<reference evidence="3" key="1">
    <citation type="journal article" date="2015" name="MBio">
        <title>Genome-Resolved Metagenomic Analysis Reveals Roles for Candidate Phyla and Other Microbial Community Members in Biogeochemical Transformations in Oil Reservoirs.</title>
        <authorList>
            <person name="Hu P."/>
            <person name="Tom L."/>
            <person name="Singh A."/>
            <person name="Thomas B.C."/>
            <person name="Baker B.J."/>
            <person name="Piceno Y.M."/>
            <person name="Andersen G.L."/>
            <person name="Banfield J.F."/>
        </authorList>
    </citation>
    <scope>NUCLEOTIDE SEQUENCE [LARGE SCALE GENOMIC DNA]</scope>
</reference>
<keyword evidence="2" id="KW-0624">Polysaccharide degradation</keyword>
<comment type="caution">
    <text evidence="2">The sequence shown here is derived from an EMBL/GenBank/DDBJ whole genome shotgun (WGS) entry which is preliminary data.</text>
</comment>
<protein>
    <submittedName>
        <fullName evidence="2">Putative xylanase/chitin deacetylase</fullName>
    </submittedName>
</protein>
<dbReference type="SUPFAM" id="SSF88713">
    <property type="entry name" value="Glycoside hydrolase/deacetylase"/>
    <property type="match status" value="1"/>
</dbReference>
<dbReference type="GO" id="GO:0016810">
    <property type="term" value="F:hydrolase activity, acting on carbon-nitrogen (but not peptide) bonds"/>
    <property type="evidence" value="ECO:0007669"/>
    <property type="project" value="InterPro"/>
</dbReference>
<dbReference type="InterPro" id="IPR002509">
    <property type="entry name" value="NODB_dom"/>
</dbReference>
<dbReference type="GO" id="GO:0045493">
    <property type="term" value="P:xylan catabolic process"/>
    <property type="evidence" value="ECO:0007669"/>
    <property type="project" value="UniProtKB-KW"/>
</dbReference>
<dbReference type="Proteomes" id="UP000054705">
    <property type="component" value="Unassembled WGS sequence"/>
</dbReference>
<evidence type="ECO:0000313" key="3">
    <source>
        <dbReference type="Proteomes" id="UP000054705"/>
    </source>
</evidence>
<dbReference type="InterPro" id="IPR011330">
    <property type="entry name" value="Glyco_hydro/deAcase_b/a-brl"/>
</dbReference>
<dbReference type="GO" id="GO:0016020">
    <property type="term" value="C:membrane"/>
    <property type="evidence" value="ECO:0007669"/>
    <property type="project" value="TreeGrafter"/>
</dbReference>
<dbReference type="Gene3D" id="3.20.20.370">
    <property type="entry name" value="Glycoside hydrolase/deacetylase"/>
    <property type="match status" value="1"/>
</dbReference>
<keyword evidence="2" id="KW-0326">Glycosidase</keyword>
<evidence type="ECO:0000259" key="1">
    <source>
        <dbReference type="PROSITE" id="PS51677"/>
    </source>
</evidence>
<dbReference type="PANTHER" id="PTHR10587">
    <property type="entry name" value="GLYCOSYL TRANSFERASE-RELATED"/>
    <property type="match status" value="1"/>
</dbReference>
<keyword evidence="2" id="KW-0858">Xylan degradation</keyword>
<keyword evidence="2" id="KW-0378">Hydrolase</keyword>
<keyword evidence="2" id="KW-0119">Carbohydrate metabolism</keyword>
<gene>
    <name evidence="2" type="ORF">XD97_0696</name>
</gene>
<organism evidence="2 3">
    <name type="scientific">Pelotomaculum thermopropionicum</name>
    <dbReference type="NCBI Taxonomy" id="110500"/>
    <lineage>
        <taxon>Bacteria</taxon>
        <taxon>Bacillati</taxon>
        <taxon>Bacillota</taxon>
        <taxon>Clostridia</taxon>
        <taxon>Eubacteriales</taxon>
        <taxon>Desulfotomaculaceae</taxon>
        <taxon>Pelotomaculum</taxon>
    </lineage>
</organism>
<accession>A0A101HR99</accession>
<dbReference type="PATRIC" id="fig|110500.4.peg.151"/>
<dbReference type="PANTHER" id="PTHR10587:SF80">
    <property type="entry name" value="CHITOOLIGOSACCHARIDE DEACETYLASE"/>
    <property type="match status" value="1"/>
</dbReference>
<evidence type="ECO:0000313" key="2">
    <source>
        <dbReference type="EMBL" id="KUK81253.1"/>
    </source>
</evidence>
<dbReference type="CDD" id="cd10950">
    <property type="entry name" value="CE4_BsYlxY_like"/>
    <property type="match status" value="1"/>
</dbReference>
<dbReference type="InterPro" id="IPR050248">
    <property type="entry name" value="Polysacc_deacetylase_ArnD"/>
</dbReference>
<sequence length="244" mass="27253">MKLITITNFKNKVKITLFLLALAFALCSYFFKVWNGSVNFTAAPVYQGNAAEKKIALTFNVVWGEEYIRQIIECLLKYDVRATFFIGGQWAENFPELVREIARFGHEIGNHSYSHPHPDQISLSANINEIKRAEDVIIGITGIKPLLFAPPYGERGDVVLKAAENSGYTTILWSVDTIDWQRPDPSIILSRVLKKAHNGAIVLMHPTAPTVHALPQIVAELKKKGFELVKVSTILKGVKDKPAP</sequence>